<feature type="chain" id="PRO_5045471678" description="Lipoprotein" evidence="1">
    <location>
        <begin position="26"/>
        <end position="154"/>
    </location>
</feature>
<sequence>MTRRVPRSLAFVSSLALLLTGCSMSQLPTYAEVQDETHRAMQRIVDELPPDSTVERDPDGTPFGCEGDGVFYTAQWVVHPGADFDGQQFIDGLPGALGDDFEVEDTGLALDFPAVSLVAVAYGDTGMNVSVAAAGGHSSVGITATSQCAQAPSD</sequence>
<keyword evidence="3" id="KW-1185">Reference proteome</keyword>
<gene>
    <name evidence="2" type="ORF">GCM10022200_28580</name>
</gene>
<accession>A0ABP7AZ14</accession>
<organism evidence="2 3">
    <name type="scientific">Microbacterium awajiense</name>
    <dbReference type="NCBI Taxonomy" id="415214"/>
    <lineage>
        <taxon>Bacteria</taxon>
        <taxon>Bacillati</taxon>
        <taxon>Actinomycetota</taxon>
        <taxon>Actinomycetes</taxon>
        <taxon>Micrococcales</taxon>
        <taxon>Microbacteriaceae</taxon>
        <taxon>Microbacterium</taxon>
    </lineage>
</organism>
<dbReference type="Proteomes" id="UP001501697">
    <property type="component" value="Unassembled WGS sequence"/>
</dbReference>
<name>A0ABP7AZ14_9MICO</name>
<dbReference type="PROSITE" id="PS51257">
    <property type="entry name" value="PROKAR_LIPOPROTEIN"/>
    <property type="match status" value="1"/>
</dbReference>
<feature type="signal peptide" evidence="1">
    <location>
        <begin position="1"/>
        <end position="25"/>
    </location>
</feature>
<evidence type="ECO:0000313" key="2">
    <source>
        <dbReference type="EMBL" id="GAA3642978.1"/>
    </source>
</evidence>
<dbReference type="EMBL" id="BAAAYU010000005">
    <property type="protein sequence ID" value="GAA3642978.1"/>
    <property type="molecule type" value="Genomic_DNA"/>
</dbReference>
<evidence type="ECO:0008006" key="4">
    <source>
        <dbReference type="Google" id="ProtNLM"/>
    </source>
</evidence>
<evidence type="ECO:0000256" key="1">
    <source>
        <dbReference type="SAM" id="SignalP"/>
    </source>
</evidence>
<keyword evidence="1" id="KW-0732">Signal</keyword>
<protein>
    <recommendedName>
        <fullName evidence="4">Lipoprotein</fullName>
    </recommendedName>
</protein>
<proteinExistence type="predicted"/>
<reference evidence="3" key="1">
    <citation type="journal article" date="2019" name="Int. J. Syst. Evol. Microbiol.">
        <title>The Global Catalogue of Microorganisms (GCM) 10K type strain sequencing project: providing services to taxonomists for standard genome sequencing and annotation.</title>
        <authorList>
            <consortium name="The Broad Institute Genomics Platform"/>
            <consortium name="The Broad Institute Genome Sequencing Center for Infectious Disease"/>
            <person name="Wu L."/>
            <person name="Ma J."/>
        </authorList>
    </citation>
    <scope>NUCLEOTIDE SEQUENCE [LARGE SCALE GENOMIC DNA]</scope>
    <source>
        <strain evidence="3">JCM 16544</strain>
    </source>
</reference>
<evidence type="ECO:0000313" key="3">
    <source>
        <dbReference type="Proteomes" id="UP001501697"/>
    </source>
</evidence>
<comment type="caution">
    <text evidence="2">The sequence shown here is derived from an EMBL/GenBank/DDBJ whole genome shotgun (WGS) entry which is preliminary data.</text>
</comment>